<dbReference type="Proteomes" id="UP000076077">
    <property type="component" value="Chromosome"/>
</dbReference>
<evidence type="ECO:0000259" key="1">
    <source>
        <dbReference type="Pfam" id="PF03435"/>
    </source>
</evidence>
<dbReference type="PANTHER" id="PTHR43796">
    <property type="entry name" value="CARBOXYNORSPERMIDINE SYNTHASE"/>
    <property type="match status" value="1"/>
</dbReference>
<dbReference type="GeneID" id="76608172"/>
<sequence>MVKNNNRKRVLILGGYSVLGTHIARLLSADPNLQLTIAGRDKLRAEFCASKLPGPAESLHLDWDATDLPAQLKALSPDLLIHCAGPFCSEPDYQVARACIESRTPYLDIANARRFVCDFRRLSAEANAADIPMISGAGLCPALSSAVLKEIRRELPLIHTVNIAVAPANDNELAPAAPIGEPFPQLQDGLWRETFTGNRLRRISLAHPVGKRWLFDADVPDLELCVQWIPALRSVRFATGVESRITQIGSTLCAHLMQMNFPTPGRSLSLNLARYRARTNGHSGILIRAEGKDTRDAPAGIQWQMLGLNGQGPWMAAAPAAVMARKLLHKGSEFIGASACWQLLDLEEILAELTPYPIVTATERLEL</sequence>
<name>A0A143HMJ2_MICTH</name>
<evidence type="ECO:0000313" key="3">
    <source>
        <dbReference type="Proteomes" id="UP000076077"/>
    </source>
</evidence>
<protein>
    <recommendedName>
        <fullName evidence="1">Saccharopine dehydrogenase NADP binding domain-containing protein</fullName>
    </recommendedName>
</protein>
<dbReference type="Gene3D" id="3.40.50.720">
    <property type="entry name" value="NAD(P)-binding Rossmann-like Domain"/>
    <property type="match status" value="1"/>
</dbReference>
<dbReference type="SUPFAM" id="SSF51735">
    <property type="entry name" value="NAD(P)-binding Rossmann-fold domains"/>
    <property type="match status" value="1"/>
</dbReference>
<dbReference type="InterPro" id="IPR005097">
    <property type="entry name" value="Sacchrp_dh_NADP-bd"/>
</dbReference>
<dbReference type="PANTHER" id="PTHR43796:SF2">
    <property type="entry name" value="CARBOXYNORSPERMIDINE SYNTHASE"/>
    <property type="match status" value="1"/>
</dbReference>
<dbReference type="KEGG" id="mthd:A3224_08935"/>
<dbReference type="AlphaFoldDB" id="A0A143HMJ2"/>
<reference evidence="3" key="1">
    <citation type="submission" date="2016-03" db="EMBL/GenBank/DDBJ databases">
        <authorList>
            <person name="Lee Y.-S."/>
            <person name="Choi Y.-L."/>
        </authorList>
    </citation>
    <scope>NUCLEOTIDE SEQUENCE [LARGE SCALE GENOMIC DNA]</scope>
    <source>
        <strain evidence="3">DAU221</strain>
    </source>
</reference>
<dbReference type="RefSeq" id="WP_067153558.1">
    <property type="nucleotide sequence ID" value="NZ_CP014864.1"/>
</dbReference>
<organism evidence="2 3">
    <name type="scientific">Microbulbifer thermotolerans</name>
    <dbReference type="NCBI Taxonomy" id="252514"/>
    <lineage>
        <taxon>Bacteria</taxon>
        <taxon>Pseudomonadati</taxon>
        <taxon>Pseudomonadota</taxon>
        <taxon>Gammaproteobacteria</taxon>
        <taxon>Cellvibrionales</taxon>
        <taxon>Microbulbiferaceae</taxon>
        <taxon>Microbulbifer</taxon>
    </lineage>
</organism>
<gene>
    <name evidence="2" type="ORF">A3224_08935</name>
</gene>
<dbReference type="STRING" id="252514.A3224_08935"/>
<dbReference type="Pfam" id="PF03435">
    <property type="entry name" value="Sacchrp_dh_NADP"/>
    <property type="match status" value="1"/>
</dbReference>
<accession>A0A143HMJ2</accession>
<dbReference type="OrthoDB" id="528778at2"/>
<dbReference type="EMBL" id="CP014864">
    <property type="protein sequence ID" value="AMX02690.1"/>
    <property type="molecule type" value="Genomic_DNA"/>
</dbReference>
<feature type="domain" description="Saccharopine dehydrogenase NADP binding" evidence="1">
    <location>
        <begin position="10"/>
        <end position="126"/>
    </location>
</feature>
<dbReference type="InterPro" id="IPR036291">
    <property type="entry name" value="NAD(P)-bd_dom_sf"/>
</dbReference>
<keyword evidence="3" id="KW-1185">Reference proteome</keyword>
<proteinExistence type="predicted"/>
<evidence type="ECO:0000313" key="2">
    <source>
        <dbReference type="EMBL" id="AMX02690.1"/>
    </source>
</evidence>